<evidence type="ECO:0000256" key="1">
    <source>
        <dbReference type="SAM" id="MobiDB-lite"/>
    </source>
</evidence>
<feature type="compositionally biased region" description="Polar residues" evidence="1">
    <location>
        <begin position="16"/>
        <end position="30"/>
    </location>
</feature>
<dbReference type="InParanoid" id="M3XRX8"/>
<dbReference type="HOGENOM" id="CLU_2108225_0_0_1"/>
<dbReference type="EMBL" id="AEYP01048882">
    <property type="status" value="NOT_ANNOTATED_CDS"/>
    <property type="molecule type" value="Genomic_DNA"/>
</dbReference>
<organism evidence="2">
    <name type="scientific">Mustela putorius furo</name>
    <name type="common">European domestic ferret</name>
    <name type="synonym">Mustela furo</name>
    <dbReference type="NCBI Taxonomy" id="9669"/>
    <lineage>
        <taxon>Eukaryota</taxon>
        <taxon>Metazoa</taxon>
        <taxon>Chordata</taxon>
        <taxon>Craniata</taxon>
        <taxon>Vertebrata</taxon>
        <taxon>Euteleostomi</taxon>
        <taxon>Mammalia</taxon>
        <taxon>Eutheria</taxon>
        <taxon>Laurasiatheria</taxon>
        <taxon>Carnivora</taxon>
        <taxon>Caniformia</taxon>
        <taxon>Musteloidea</taxon>
        <taxon>Mustelidae</taxon>
        <taxon>Mustelinae</taxon>
        <taxon>Mustela</taxon>
    </lineage>
</organism>
<proteinExistence type="predicted"/>
<reference evidence="2" key="1">
    <citation type="submission" date="2024-06" db="UniProtKB">
        <authorList>
            <consortium name="Ensembl"/>
        </authorList>
    </citation>
    <scope>IDENTIFICATION</scope>
</reference>
<feature type="region of interest" description="Disordered" evidence="1">
    <location>
        <begin position="94"/>
        <end position="115"/>
    </location>
</feature>
<dbReference type="AlphaFoldDB" id="M3XRX8"/>
<dbReference type="EMBL" id="AEYP01048881">
    <property type="status" value="NOT_ANNOTATED_CDS"/>
    <property type="molecule type" value="Genomic_DNA"/>
</dbReference>
<feature type="region of interest" description="Disordered" evidence="1">
    <location>
        <begin position="1"/>
        <end position="75"/>
    </location>
</feature>
<feature type="compositionally biased region" description="Low complexity" evidence="1">
    <location>
        <begin position="31"/>
        <end position="44"/>
    </location>
</feature>
<dbReference type="Ensembl" id="ENSMPUT00000001864.1">
    <property type="protein sequence ID" value="ENSMPUP00000001828.1"/>
    <property type="gene ID" value="ENSMPUG00000001845.1"/>
</dbReference>
<sequence length="115" mass="12379">MAAGVPPPQMAGRCPSSVSRPLSASRQNHTSPASASGFGSSQQSRPRRLVSGPPPPPSGAHGREEHFPGGSTPLRELFVQKERSLWLTGNWEGRGESAETREYTRPETTECKINV</sequence>
<protein>
    <submittedName>
        <fullName evidence="2">Uncharacterized protein</fullName>
    </submittedName>
</protein>
<evidence type="ECO:0000313" key="2">
    <source>
        <dbReference type="Ensembl" id="ENSMPUP00000001828.1"/>
    </source>
</evidence>
<accession>M3XRX8</accession>
<name>M3XRX8_MUSPF</name>